<keyword evidence="3" id="KW-0614">Plasmid</keyword>
<accession>A0A256JXJ7</accession>
<evidence type="ECO:0000313" key="1">
    <source>
        <dbReference type="EMBL" id="OYR58278.1"/>
    </source>
</evidence>
<organism evidence="2 5">
    <name type="scientific">Halorubrum ezzemoulense</name>
    <name type="common">Halorubrum chaoviator</name>
    <dbReference type="NCBI Taxonomy" id="337243"/>
    <lineage>
        <taxon>Archaea</taxon>
        <taxon>Methanobacteriati</taxon>
        <taxon>Methanobacteriota</taxon>
        <taxon>Stenosarchaea group</taxon>
        <taxon>Halobacteria</taxon>
        <taxon>Halobacteriales</taxon>
        <taxon>Haloferacaceae</taxon>
        <taxon>Halorubrum</taxon>
    </lineage>
</organism>
<dbReference type="EMBL" id="CP034941">
    <property type="protein sequence ID" value="QAY21778.1"/>
    <property type="molecule type" value="Genomic_DNA"/>
</dbReference>
<dbReference type="Proteomes" id="UP000216758">
    <property type="component" value="Unassembled WGS sequence"/>
</dbReference>
<dbReference type="AlphaFoldDB" id="A0A256JXJ7"/>
<proteinExistence type="predicted"/>
<dbReference type="EMBL" id="NHPB01000002">
    <property type="protein sequence ID" value="OYR73510.1"/>
    <property type="molecule type" value="Genomic_DNA"/>
</dbReference>
<dbReference type="Proteomes" id="UP000216409">
    <property type="component" value="Unassembled WGS sequence"/>
</dbReference>
<evidence type="ECO:0000313" key="2">
    <source>
        <dbReference type="EMBL" id="OYR73510.1"/>
    </source>
</evidence>
<sequence length="122" mass="12809">MEHCFACETDYGYLGTAPHEGSCPACGSTAVTPAGDLSVVDTTTWESANGLSTVHVTATDNRSRRFEFVIAARRGRGKLVCLAIDGVTVPTETVWSVPSAVATRVTAHGIRISDSTPAQSPQ</sequence>
<dbReference type="KEGG" id="hezz:EO776_17745"/>
<reference evidence="6" key="4">
    <citation type="submission" date="2019-01" db="EMBL/GenBank/DDBJ databases">
        <title>Complete genome of Halorubrum ezzemoulense strain FB21.</title>
        <authorList>
            <person name="Feng Y."/>
            <person name="Louyakis A.S."/>
            <person name="Papke R.T."/>
            <person name="Gogarten J.P."/>
        </authorList>
    </citation>
    <scope>NUCLEOTIDE SEQUENCE [LARGE SCALE GENOMIC DNA]</scope>
    <source>
        <strain evidence="6">Fb21</strain>
        <plasmid evidence="6">megaPlasmid</plasmid>
    </source>
</reference>
<evidence type="ECO:0000313" key="6">
    <source>
        <dbReference type="Proteomes" id="UP000293073"/>
    </source>
</evidence>
<protein>
    <submittedName>
        <fullName evidence="2">Uncharacterized protein</fullName>
    </submittedName>
</protein>
<name>A0A256JXJ7_HALEZ</name>
<evidence type="ECO:0000313" key="5">
    <source>
        <dbReference type="Proteomes" id="UP000216758"/>
    </source>
</evidence>
<dbReference type="Proteomes" id="UP000293073">
    <property type="component" value="Plasmid megaplasmid"/>
</dbReference>
<evidence type="ECO:0000313" key="3">
    <source>
        <dbReference type="EMBL" id="QAY21778.1"/>
    </source>
</evidence>
<evidence type="ECO:0000313" key="4">
    <source>
        <dbReference type="Proteomes" id="UP000216409"/>
    </source>
</evidence>
<reference evidence="4 5" key="1">
    <citation type="journal article" date="2014" name="Front. Microbiol.">
        <title>Population and genomic analysis of the genus Halorubrum.</title>
        <authorList>
            <person name="Fullmer M.S."/>
            <person name="Soucy S.M."/>
            <person name="Swithers K.S."/>
            <person name="Makkay A.M."/>
            <person name="Wheeler R."/>
            <person name="Ventosa A."/>
            <person name="Gogarten J.P."/>
            <person name="Papke R.T."/>
        </authorList>
    </citation>
    <scope>NUCLEOTIDE SEQUENCE [LARGE SCALE GENOMIC DNA]</scope>
    <source>
        <strain evidence="2 5">G37</strain>
        <strain evidence="1 4">LD3</strain>
    </source>
</reference>
<dbReference type="EMBL" id="NHOW01000191">
    <property type="protein sequence ID" value="OYR58278.1"/>
    <property type="molecule type" value="Genomic_DNA"/>
</dbReference>
<gene>
    <name evidence="2" type="ORF">DJ78_00195</name>
    <name evidence="1" type="ORF">DJ83_15150</name>
    <name evidence="3" type="ORF">EO776_17745</name>
</gene>
<reference evidence="2" key="2">
    <citation type="submission" date="2017-05" db="EMBL/GenBank/DDBJ databases">
        <authorList>
            <person name="Song R."/>
            <person name="Chenine A.L."/>
            <person name="Ruprecht R.M."/>
        </authorList>
    </citation>
    <scope>NUCLEOTIDE SEQUENCE</scope>
    <source>
        <strain evidence="2">G37</strain>
        <strain evidence="1">LD3</strain>
    </source>
</reference>
<geneLocation type="plasmid" evidence="6">
    <name>megaPlasmid</name>
</geneLocation>
<reference evidence="3" key="3">
    <citation type="journal article" date="2019" name="Microbiol. Resour. Announc.">
        <title>Complete Genome Sequence of Halorubrum ezzemoulense Strain Fb21.</title>
        <authorList>
            <person name="Feng Y."/>
            <person name="Louyakis A.S."/>
            <person name="Makkay A.M."/>
            <person name="Guerrero R.O."/>
            <person name="Papke R.T."/>
            <person name="Gogarten J.P."/>
        </authorList>
    </citation>
    <scope>NUCLEOTIDE SEQUENCE</scope>
    <source>
        <strain evidence="3">Fb21</strain>
        <plasmid evidence="3">megaplasmid</plasmid>
    </source>
</reference>
<geneLocation type="plasmid" evidence="3">
    <name>megaplasmid</name>
</geneLocation>